<organism evidence="1 2">
    <name type="scientific">Coprinopsis marcescibilis</name>
    <name type="common">Agaric fungus</name>
    <name type="synonym">Psathyrella marcescibilis</name>
    <dbReference type="NCBI Taxonomy" id="230819"/>
    <lineage>
        <taxon>Eukaryota</taxon>
        <taxon>Fungi</taxon>
        <taxon>Dikarya</taxon>
        <taxon>Basidiomycota</taxon>
        <taxon>Agaricomycotina</taxon>
        <taxon>Agaricomycetes</taxon>
        <taxon>Agaricomycetidae</taxon>
        <taxon>Agaricales</taxon>
        <taxon>Agaricineae</taxon>
        <taxon>Psathyrellaceae</taxon>
        <taxon>Coprinopsis</taxon>
    </lineage>
</organism>
<name>A0A5C3KIX1_COPMA</name>
<dbReference type="OrthoDB" id="2639018at2759"/>
<protein>
    <submittedName>
        <fullName evidence="1">Uncharacterized protein</fullName>
    </submittedName>
</protein>
<gene>
    <name evidence="1" type="ORF">FA15DRAFT_138493</name>
</gene>
<dbReference type="Proteomes" id="UP000307440">
    <property type="component" value="Unassembled WGS sequence"/>
</dbReference>
<dbReference type="AlphaFoldDB" id="A0A5C3KIX1"/>
<proteinExistence type="predicted"/>
<accession>A0A5C3KIX1</accession>
<evidence type="ECO:0000313" key="1">
    <source>
        <dbReference type="EMBL" id="TFK20211.1"/>
    </source>
</evidence>
<reference evidence="1 2" key="1">
    <citation type="journal article" date="2019" name="Nat. Ecol. Evol.">
        <title>Megaphylogeny resolves global patterns of mushroom evolution.</title>
        <authorList>
            <person name="Varga T."/>
            <person name="Krizsan K."/>
            <person name="Foldi C."/>
            <person name="Dima B."/>
            <person name="Sanchez-Garcia M."/>
            <person name="Sanchez-Ramirez S."/>
            <person name="Szollosi G.J."/>
            <person name="Szarkandi J.G."/>
            <person name="Papp V."/>
            <person name="Albert L."/>
            <person name="Andreopoulos W."/>
            <person name="Angelini C."/>
            <person name="Antonin V."/>
            <person name="Barry K.W."/>
            <person name="Bougher N.L."/>
            <person name="Buchanan P."/>
            <person name="Buyck B."/>
            <person name="Bense V."/>
            <person name="Catcheside P."/>
            <person name="Chovatia M."/>
            <person name="Cooper J."/>
            <person name="Damon W."/>
            <person name="Desjardin D."/>
            <person name="Finy P."/>
            <person name="Geml J."/>
            <person name="Haridas S."/>
            <person name="Hughes K."/>
            <person name="Justo A."/>
            <person name="Karasinski D."/>
            <person name="Kautmanova I."/>
            <person name="Kiss B."/>
            <person name="Kocsube S."/>
            <person name="Kotiranta H."/>
            <person name="LaButti K.M."/>
            <person name="Lechner B.E."/>
            <person name="Liimatainen K."/>
            <person name="Lipzen A."/>
            <person name="Lukacs Z."/>
            <person name="Mihaltcheva S."/>
            <person name="Morgado L.N."/>
            <person name="Niskanen T."/>
            <person name="Noordeloos M.E."/>
            <person name="Ohm R.A."/>
            <person name="Ortiz-Santana B."/>
            <person name="Ovrebo C."/>
            <person name="Racz N."/>
            <person name="Riley R."/>
            <person name="Savchenko A."/>
            <person name="Shiryaev A."/>
            <person name="Soop K."/>
            <person name="Spirin V."/>
            <person name="Szebenyi C."/>
            <person name="Tomsovsky M."/>
            <person name="Tulloss R.E."/>
            <person name="Uehling J."/>
            <person name="Grigoriev I.V."/>
            <person name="Vagvolgyi C."/>
            <person name="Papp T."/>
            <person name="Martin F.M."/>
            <person name="Miettinen O."/>
            <person name="Hibbett D.S."/>
            <person name="Nagy L.G."/>
        </authorList>
    </citation>
    <scope>NUCLEOTIDE SEQUENCE [LARGE SCALE GENOMIC DNA]</scope>
    <source>
        <strain evidence="1 2">CBS 121175</strain>
    </source>
</reference>
<keyword evidence="2" id="KW-1185">Reference proteome</keyword>
<sequence>MQTPPQIPKPILKRLFSRINTTFRRQNLAHPQAIESESGPNGVVSFGRKMLQTATVVTSIGASVAEAVPGGTIAKGVLESLSKHNLQNKEDATELRREIGKLVLDLSASEIPAGDAAFDARQHELVGKLCAKAKYLVELLEDPSAKIRSQAISQLIAACFRDVERFKMDYLSSASNDGNEKYAGRSAEVGH</sequence>
<dbReference type="EMBL" id="ML210308">
    <property type="protein sequence ID" value="TFK20211.1"/>
    <property type="molecule type" value="Genomic_DNA"/>
</dbReference>
<evidence type="ECO:0000313" key="2">
    <source>
        <dbReference type="Proteomes" id="UP000307440"/>
    </source>
</evidence>